<reference evidence="2" key="1">
    <citation type="submission" date="2022-07" db="EMBL/GenBank/DDBJ databases">
        <title>Phylogenomic reconstructions and comparative analyses of Kickxellomycotina fungi.</title>
        <authorList>
            <person name="Reynolds N.K."/>
            <person name="Stajich J.E."/>
            <person name="Barry K."/>
            <person name="Grigoriev I.V."/>
            <person name="Crous P."/>
            <person name="Smith M.E."/>
        </authorList>
    </citation>
    <scope>NUCLEOTIDE SEQUENCE</scope>
    <source>
        <strain evidence="2">BCRC 34381</strain>
    </source>
</reference>
<keyword evidence="3" id="KW-1185">Reference proteome</keyword>
<dbReference type="OrthoDB" id="70250at2759"/>
<organism evidence="2 3">
    <name type="scientific">Coemansia biformis</name>
    <dbReference type="NCBI Taxonomy" id="1286918"/>
    <lineage>
        <taxon>Eukaryota</taxon>
        <taxon>Fungi</taxon>
        <taxon>Fungi incertae sedis</taxon>
        <taxon>Zoopagomycota</taxon>
        <taxon>Kickxellomycotina</taxon>
        <taxon>Kickxellomycetes</taxon>
        <taxon>Kickxellales</taxon>
        <taxon>Kickxellaceae</taxon>
        <taxon>Coemansia</taxon>
    </lineage>
</organism>
<keyword evidence="1" id="KW-0812">Transmembrane</keyword>
<sequence>MFEQARLVLIAFAVGYLTRHFNPLNWWQVKEIVFIKLGQTPPTLLAALGVAATILALGLLLWPLAKVADWEAQQSAQCTYRTSAREHLKRRGSF</sequence>
<dbReference type="AlphaFoldDB" id="A0A9W8D0J9"/>
<accession>A0A9W8D0J9</accession>
<proteinExistence type="predicted"/>
<comment type="caution">
    <text evidence="2">The sequence shown here is derived from an EMBL/GenBank/DDBJ whole genome shotgun (WGS) entry which is preliminary data.</text>
</comment>
<feature type="transmembrane region" description="Helical" evidence="1">
    <location>
        <begin position="43"/>
        <end position="65"/>
    </location>
</feature>
<dbReference type="Proteomes" id="UP001143981">
    <property type="component" value="Unassembled WGS sequence"/>
</dbReference>
<gene>
    <name evidence="2" type="ORF">LPJ61_000386</name>
</gene>
<keyword evidence="1" id="KW-1133">Transmembrane helix</keyword>
<dbReference type="EMBL" id="JANBOI010000013">
    <property type="protein sequence ID" value="KAJ1735734.1"/>
    <property type="molecule type" value="Genomic_DNA"/>
</dbReference>
<protein>
    <submittedName>
        <fullName evidence="2">Uncharacterized protein</fullName>
    </submittedName>
</protein>
<keyword evidence="1" id="KW-0472">Membrane</keyword>
<name>A0A9W8D0J9_9FUNG</name>
<evidence type="ECO:0000313" key="3">
    <source>
        <dbReference type="Proteomes" id="UP001143981"/>
    </source>
</evidence>
<evidence type="ECO:0000256" key="1">
    <source>
        <dbReference type="SAM" id="Phobius"/>
    </source>
</evidence>
<evidence type="ECO:0000313" key="2">
    <source>
        <dbReference type="EMBL" id="KAJ1735734.1"/>
    </source>
</evidence>